<dbReference type="Pfam" id="PF17764">
    <property type="entry name" value="PriA_3primeBD"/>
    <property type="match status" value="1"/>
</dbReference>
<dbReference type="RefSeq" id="WP_344335320.1">
    <property type="nucleotide sequence ID" value="NZ_BAAAPZ010000002.1"/>
</dbReference>
<keyword evidence="7" id="KW-1185">Reference proteome</keyword>
<keyword evidence="2" id="KW-0067">ATP-binding</keyword>
<feature type="region of interest" description="Disordered" evidence="4">
    <location>
        <begin position="141"/>
        <end position="166"/>
    </location>
</feature>
<name>A0ABN2WFD4_9MICO</name>
<reference evidence="6 7" key="1">
    <citation type="journal article" date="2019" name="Int. J. Syst. Evol. Microbiol.">
        <title>The Global Catalogue of Microorganisms (GCM) 10K type strain sequencing project: providing services to taxonomists for standard genome sequencing and annotation.</title>
        <authorList>
            <consortium name="The Broad Institute Genomics Platform"/>
            <consortium name="The Broad Institute Genome Sequencing Center for Infectious Disease"/>
            <person name="Wu L."/>
            <person name="Ma J."/>
        </authorList>
    </citation>
    <scope>NUCLEOTIDE SEQUENCE [LARGE SCALE GENOMIC DNA]</scope>
    <source>
        <strain evidence="6 7">JCM 15900</strain>
    </source>
</reference>
<sequence length="685" mass="72424">MDEPLPLDLPAPAVAAGVRLRGGAEPAEELPVAQVLLEASVPHLARPFDYGVPATLDAEAVPGVRVRVRFSGRLVSGFLVSRSTETAHTGELAPLERVVSALPVLTPAVLALLQAVADRWAGTLPDVLRLAVPARHAAGERSALAAQAPAPPEELSRPERRTESFPVPADQTADVHAFIAALGEWAAARSEAEGSAPPRAAAALTPGDEPGTGWIGVGLAAAAAVLAAGRSVLWVVPDHRELTALTARLGPLGPLTVRLSADQGPQARWSAWVRAHTGAARLVIGTRAASLASLPDLGLVLLLEDGSDHYAEPRAPYPHAREICLLRSRLQDAALLLLGTDRTVEVQRLAESGWLASLERGRAERRETAPLVLIPRAESAAERMPPDVFEVIRDALGRSKRETAVGPVLVQVPRAGYLPVVACARCGDLLVCPRCEAHLSAAGPTGPFACARCGLRTGHAQCGRCRSERFRAVVRGVERTVEELNRAFSGFPVLRSAGEEILHSVPDEPSVVVATTGAEPYAEGGYAAAVLLDTLWPGPGLDGIERAVSRRLRALSLVRAASHGGRALVLDDTPAVVRTLQTFDPVGAAAAVLADRRATRLPPAVRTLQLRGERRDVTAFLAEVEAQVPAALRLLLTEEEPHSRLLAFDYGYAAEVCAAVRAVSLRRSAAGEPIVRHVVDPHRAL</sequence>
<organism evidence="6 7">
    <name type="scientific">Brevibacterium salitolerans</name>
    <dbReference type="NCBI Taxonomy" id="1403566"/>
    <lineage>
        <taxon>Bacteria</taxon>
        <taxon>Bacillati</taxon>
        <taxon>Actinomycetota</taxon>
        <taxon>Actinomycetes</taxon>
        <taxon>Micrococcales</taxon>
        <taxon>Brevibacteriaceae</taxon>
        <taxon>Brevibacterium</taxon>
    </lineage>
</organism>
<protein>
    <submittedName>
        <fullName evidence="6">Primosomal protein N</fullName>
    </submittedName>
</protein>
<dbReference type="PANTHER" id="PTHR30580:SF0">
    <property type="entry name" value="PRIMOSOMAL PROTEIN N"/>
    <property type="match status" value="1"/>
</dbReference>
<dbReference type="Gene3D" id="3.40.1440.60">
    <property type="entry name" value="PriA, 3(prime) DNA-binding domain"/>
    <property type="match status" value="1"/>
</dbReference>
<evidence type="ECO:0000259" key="5">
    <source>
        <dbReference type="Pfam" id="PF17764"/>
    </source>
</evidence>
<dbReference type="Proteomes" id="UP001500984">
    <property type="component" value="Unassembled WGS sequence"/>
</dbReference>
<dbReference type="PANTHER" id="PTHR30580">
    <property type="entry name" value="PRIMOSOMAL PROTEIN N"/>
    <property type="match status" value="1"/>
</dbReference>
<feature type="domain" description="Primosomal protein N' 3' DNA-binding" evidence="5">
    <location>
        <begin position="35"/>
        <end position="133"/>
    </location>
</feature>
<dbReference type="InterPro" id="IPR041222">
    <property type="entry name" value="PriA_3primeBD"/>
</dbReference>
<gene>
    <name evidence="6" type="ORF">GCM10009823_07820</name>
</gene>
<dbReference type="EMBL" id="BAAAPZ010000002">
    <property type="protein sequence ID" value="GAA2091005.1"/>
    <property type="molecule type" value="Genomic_DNA"/>
</dbReference>
<keyword evidence="1" id="KW-0547">Nucleotide-binding</keyword>
<comment type="caution">
    <text evidence="6">The sequence shown here is derived from an EMBL/GenBank/DDBJ whole genome shotgun (WGS) entry which is preliminary data.</text>
</comment>
<proteinExistence type="predicted"/>
<evidence type="ECO:0000256" key="2">
    <source>
        <dbReference type="ARBA" id="ARBA00022840"/>
    </source>
</evidence>
<evidence type="ECO:0000256" key="4">
    <source>
        <dbReference type="SAM" id="MobiDB-lite"/>
    </source>
</evidence>
<dbReference type="Gene3D" id="3.40.50.300">
    <property type="entry name" value="P-loop containing nucleotide triphosphate hydrolases"/>
    <property type="match status" value="1"/>
</dbReference>
<dbReference type="InterPro" id="IPR042115">
    <property type="entry name" value="PriA_3primeBD_sf"/>
</dbReference>
<dbReference type="InterPro" id="IPR027417">
    <property type="entry name" value="P-loop_NTPase"/>
</dbReference>
<evidence type="ECO:0000313" key="7">
    <source>
        <dbReference type="Proteomes" id="UP001500984"/>
    </source>
</evidence>
<keyword evidence="3" id="KW-0238">DNA-binding</keyword>
<feature type="compositionally biased region" description="Basic and acidic residues" evidence="4">
    <location>
        <begin position="154"/>
        <end position="163"/>
    </location>
</feature>
<accession>A0ABN2WFD4</accession>
<evidence type="ECO:0000313" key="6">
    <source>
        <dbReference type="EMBL" id="GAA2091005.1"/>
    </source>
</evidence>
<evidence type="ECO:0000256" key="3">
    <source>
        <dbReference type="ARBA" id="ARBA00023125"/>
    </source>
</evidence>
<evidence type="ECO:0000256" key="1">
    <source>
        <dbReference type="ARBA" id="ARBA00022741"/>
    </source>
</evidence>